<accession>A0A5R9EKT4</accession>
<dbReference type="InterPro" id="IPR001199">
    <property type="entry name" value="Cyt_B5-like_heme/steroid-bd"/>
</dbReference>
<name>A0A5R9EKT4_9LACT</name>
<dbReference type="InterPro" id="IPR036400">
    <property type="entry name" value="Cyt_B5-like_heme/steroid_sf"/>
</dbReference>
<dbReference type="SUPFAM" id="SSF55856">
    <property type="entry name" value="Cytochrome b5-like heme/steroid binding domain"/>
    <property type="match status" value="1"/>
</dbReference>
<sequence length="83" mass="9059">MVGKHVNYVFSEDELANFDGKDGNPAYIAVDGTVYDVTNFGAWADGEHQDMVTAGTDATDLFESESPHNTEFLEALPLAGRFE</sequence>
<evidence type="ECO:0000313" key="1">
    <source>
        <dbReference type="EMBL" id="TLQ49591.1"/>
    </source>
</evidence>
<dbReference type="AlphaFoldDB" id="A0A5R9EKT4"/>
<dbReference type="Pfam" id="PF00173">
    <property type="entry name" value="Cyt-b5"/>
    <property type="match status" value="1"/>
</dbReference>
<dbReference type="SMART" id="SM01117">
    <property type="entry name" value="Cyt-b5"/>
    <property type="match status" value="1"/>
</dbReference>
<evidence type="ECO:0000313" key="2">
    <source>
        <dbReference type="Proteomes" id="UP000306420"/>
    </source>
</evidence>
<reference evidence="1 2" key="1">
    <citation type="submission" date="2019-05" db="EMBL/GenBank/DDBJ databases">
        <title>The metagenome of a microbial culture collection derived from dairy environment covers the genomic content of the human microbiome.</title>
        <authorList>
            <person name="Roder T."/>
            <person name="Wuthrich D."/>
            <person name="Sattari Z."/>
            <person name="Von Ah U."/>
            <person name="Bar C."/>
            <person name="Ronchi F."/>
            <person name="Macpherson A.J."/>
            <person name="Ganal-Vonarburg S.C."/>
            <person name="Bruggmann R."/>
            <person name="Vergeres G."/>
        </authorList>
    </citation>
    <scope>NUCLEOTIDE SEQUENCE [LARGE SCALE GENOMIC DNA]</scope>
    <source>
        <strain evidence="1 2">FAM 24227</strain>
    </source>
</reference>
<protein>
    <submittedName>
        <fullName evidence="1">Cytochrome B5</fullName>
    </submittedName>
</protein>
<gene>
    <name evidence="1" type="ORF">FEZ33_00595</name>
</gene>
<dbReference type="Gene3D" id="3.10.120.10">
    <property type="entry name" value="Cytochrome b5-like heme/steroid binding domain"/>
    <property type="match status" value="1"/>
</dbReference>
<proteinExistence type="predicted"/>
<dbReference type="Proteomes" id="UP000306420">
    <property type="component" value="Unassembled WGS sequence"/>
</dbReference>
<comment type="caution">
    <text evidence="1">The sequence shown here is derived from an EMBL/GenBank/DDBJ whole genome shotgun (WGS) entry which is preliminary data.</text>
</comment>
<dbReference type="PROSITE" id="PS50255">
    <property type="entry name" value="CYTOCHROME_B5_2"/>
    <property type="match status" value="1"/>
</dbReference>
<dbReference type="EMBL" id="VBSP01000001">
    <property type="protein sequence ID" value="TLQ49591.1"/>
    <property type="molecule type" value="Genomic_DNA"/>
</dbReference>
<organism evidence="1 2">
    <name type="scientific">Ruoffia tabacinasalis</name>
    <dbReference type="NCBI Taxonomy" id="87458"/>
    <lineage>
        <taxon>Bacteria</taxon>
        <taxon>Bacillati</taxon>
        <taxon>Bacillota</taxon>
        <taxon>Bacilli</taxon>
        <taxon>Lactobacillales</taxon>
        <taxon>Aerococcaceae</taxon>
        <taxon>Ruoffia</taxon>
    </lineage>
</organism>
<dbReference type="OrthoDB" id="9785263at2"/>